<gene>
    <name evidence="3" type="ORF">ACFQ33_11955</name>
</gene>
<proteinExistence type="inferred from homology"/>
<accession>A0ABW3YXD5</accession>
<dbReference type="InterPro" id="IPR001568">
    <property type="entry name" value="RNase_T2-like"/>
</dbReference>
<dbReference type="RefSeq" id="WP_374839171.1">
    <property type="nucleotide sequence ID" value="NZ_JBHEEW010000008.1"/>
</dbReference>
<evidence type="ECO:0000256" key="2">
    <source>
        <dbReference type="RuleBase" id="RU004328"/>
    </source>
</evidence>
<evidence type="ECO:0000313" key="3">
    <source>
        <dbReference type="EMBL" id="MFD1328605.1"/>
    </source>
</evidence>
<dbReference type="EMBL" id="JBHTNF010000006">
    <property type="protein sequence ID" value="MFD1328605.1"/>
    <property type="molecule type" value="Genomic_DNA"/>
</dbReference>
<reference evidence="4" key="1">
    <citation type="journal article" date="2019" name="Int. J. Syst. Evol. Microbiol.">
        <title>The Global Catalogue of Microorganisms (GCM) 10K type strain sequencing project: providing services to taxonomists for standard genome sequencing and annotation.</title>
        <authorList>
            <consortium name="The Broad Institute Genomics Platform"/>
            <consortium name="The Broad Institute Genome Sequencing Center for Infectious Disease"/>
            <person name="Wu L."/>
            <person name="Ma J."/>
        </authorList>
    </citation>
    <scope>NUCLEOTIDE SEQUENCE [LARGE SCALE GENOMIC DNA]</scope>
    <source>
        <strain evidence="4">CCUG 55609</strain>
    </source>
</reference>
<dbReference type="Gene3D" id="3.90.730.10">
    <property type="entry name" value="Ribonuclease T2-like"/>
    <property type="match status" value="1"/>
</dbReference>
<evidence type="ECO:0000256" key="1">
    <source>
        <dbReference type="ARBA" id="ARBA00007469"/>
    </source>
</evidence>
<sequence>MLALTWHPGFCLTKPKAPECVRPPEGAEEATRLSLHGLWRVKKSYCGIDAELKKRHRSSKWTDLPKLALSETTAMRLATAMPGVASGLDRHQWVMNGTCHAATAEDYYGRSLEMLDAVNTSAVGAFFEAKAGKAVTIAELAAAFDAAFGAGTGERVQLRCRTIGDERIVTGLTIGLKADEGDLGGLIRGASATKSRCTGGLVARAGGD</sequence>
<dbReference type="InterPro" id="IPR036430">
    <property type="entry name" value="RNase_T2-like_sf"/>
</dbReference>
<comment type="caution">
    <text evidence="3">The sequence shown here is derived from an EMBL/GenBank/DDBJ whole genome shotgun (WGS) entry which is preliminary data.</text>
</comment>
<dbReference type="Proteomes" id="UP001597173">
    <property type="component" value="Unassembled WGS sequence"/>
</dbReference>
<evidence type="ECO:0000313" key="4">
    <source>
        <dbReference type="Proteomes" id="UP001597173"/>
    </source>
</evidence>
<keyword evidence="4" id="KW-1185">Reference proteome</keyword>
<protein>
    <submittedName>
        <fullName evidence="3">Ribonuclease</fullName>
    </submittedName>
</protein>
<dbReference type="SUPFAM" id="SSF55895">
    <property type="entry name" value="Ribonuclease Rh-like"/>
    <property type="match status" value="1"/>
</dbReference>
<organism evidence="3 4">
    <name type="scientific">Mycoplana ramosa</name>
    <name type="common">Mycoplana bullata</name>
    <dbReference type="NCBI Taxonomy" id="40837"/>
    <lineage>
        <taxon>Bacteria</taxon>
        <taxon>Pseudomonadati</taxon>
        <taxon>Pseudomonadota</taxon>
        <taxon>Alphaproteobacteria</taxon>
        <taxon>Hyphomicrobiales</taxon>
        <taxon>Rhizobiaceae</taxon>
        <taxon>Mycoplana</taxon>
    </lineage>
</organism>
<name>A0ABW3YXD5_MYCRA</name>
<comment type="similarity">
    <text evidence="1 2">Belongs to the RNase T2 family.</text>
</comment>
<dbReference type="Pfam" id="PF00445">
    <property type="entry name" value="Ribonuclease_T2"/>
    <property type="match status" value="1"/>
</dbReference>